<name>A0AA47B4U1_9LACO</name>
<dbReference type="SMART" id="SM01118">
    <property type="entry name" value="CYTH"/>
    <property type="match status" value="1"/>
</dbReference>
<dbReference type="InterPro" id="IPR023577">
    <property type="entry name" value="CYTH_domain"/>
</dbReference>
<keyword evidence="3" id="KW-1185">Reference proteome</keyword>
<dbReference type="Proteomes" id="UP001164557">
    <property type="component" value="Chromosome"/>
</dbReference>
<dbReference type="PROSITE" id="PS51707">
    <property type="entry name" value="CYTH"/>
    <property type="match status" value="1"/>
</dbReference>
<dbReference type="InterPro" id="IPR009195">
    <property type="entry name" value="Uncharacterised_YjbK"/>
</dbReference>
<protein>
    <submittedName>
        <fullName evidence="2">CYTH domain-containing protein</fullName>
    </submittedName>
</protein>
<dbReference type="SUPFAM" id="SSF55154">
    <property type="entry name" value="CYTH-like phosphatases"/>
    <property type="match status" value="1"/>
</dbReference>
<proteinExistence type="predicted"/>
<evidence type="ECO:0000259" key="1">
    <source>
        <dbReference type="PROSITE" id="PS51707"/>
    </source>
</evidence>
<sequence>MAENTEIEAKILLPQEIFQKLCSDFTVKESFNQENYYFDTNNRLLKKSRISCRIRIFSDRAEQTLKVPHQNPLQNKFHEAIEINDKLSLKEAQDYVQNGLNNQHITFKYSAGKYLNQHFDHNLQLDLQTYSKTHRILANGPENCELTFDDSTYPDGYEDFELEIENTNPQTISVVLDKLKKKYGFTQTKSNTNRAKIARAYIHRVKIG</sequence>
<gene>
    <name evidence="2" type="ORF">LDX53_02980</name>
</gene>
<evidence type="ECO:0000313" key="2">
    <source>
        <dbReference type="EMBL" id="UZX30178.1"/>
    </source>
</evidence>
<dbReference type="Pfam" id="PF01928">
    <property type="entry name" value="CYTH"/>
    <property type="match status" value="1"/>
</dbReference>
<dbReference type="AlphaFoldDB" id="A0AA47B4U1"/>
<dbReference type="EMBL" id="CP084389">
    <property type="protein sequence ID" value="UZX30178.1"/>
    <property type="molecule type" value="Genomic_DNA"/>
</dbReference>
<organism evidence="2 3">
    <name type="scientific">Lactobacillus helsingborgensis</name>
    <dbReference type="NCBI Taxonomy" id="1218494"/>
    <lineage>
        <taxon>Bacteria</taxon>
        <taxon>Bacillati</taxon>
        <taxon>Bacillota</taxon>
        <taxon>Bacilli</taxon>
        <taxon>Lactobacillales</taxon>
        <taxon>Lactobacillaceae</taxon>
        <taxon>Lactobacillus</taxon>
    </lineage>
</organism>
<dbReference type="RefSeq" id="WP_046326900.1">
    <property type="nucleotide sequence ID" value="NZ_CP084389.1"/>
</dbReference>
<dbReference type="CDD" id="cd07762">
    <property type="entry name" value="CYTH-like_Pase_1"/>
    <property type="match status" value="1"/>
</dbReference>
<dbReference type="InterPro" id="IPR033469">
    <property type="entry name" value="CYTH-like_dom_sf"/>
</dbReference>
<evidence type="ECO:0000313" key="3">
    <source>
        <dbReference type="Proteomes" id="UP001164557"/>
    </source>
</evidence>
<dbReference type="Gene3D" id="2.40.320.10">
    <property type="entry name" value="Hypothetical Protein Pfu-838710-001"/>
    <property type="match status" value="1"/>
</dbReference>
<feature type="domain" description="CYTH" evidence="1">
    <location>
        <begin position="4"/>
        <end position="207"/>
    </location>
</feature>
<accession>A0AA47B4U1</accession>
<reference evidence="2" key="1">
    <citation type="submission" date="2021-09" db="EMBL/GenBank/DDBJ databases">
        <title>Lactobacillus species from Apis mellifera, Switzerland.</title>
        <authorList>
            <person name="Pfister J."/>
            <person name="Brown A."/>
            <person name="Neumann P."/>
            <person name="Collaud A."/>
            <person name="Retschnig G."/>
            <person name="Perreten V."/>
        </authorList>
    </citation>
    <scope>NUCLEOTIDE SEQUENCE</scope>
    <source>
        <strain evidence="2">IBH002</strain>
    </source>
</reference>